<reference evidence="1" key="1">
    <citation type="submission" date="2018-04" db="EMBL/GenBank/DDBJ databases">
        <title>Draft genome sequence of the Candidatus Spirobacillus cienkowskii, a pathogen of freshwater Daphnia species, reconstructed from hemolymph metagenomic reads.</title>
        <authorList>
            <person name="Bresciani L."/>
            <person name="Lemos L.N."/>
            <person name="Wale N."/>
            <person name="Lin J.Y."/>
            <person name="Fernandes G.R."/>
            <person name="Duffy M.A."/>
            <person name="Rodrigues J.M."/>
        </authorList>
    </citation>
    <scope>NUCLEOTIDE SEQUENCE [LARGE SCALE GENOMIC DNA]</scope>
    <source>
        <strain evidence="1">Binning01</strain>
    </source>
</reference>
<evidence type="ECO:0000313" key="1">
    <source>
        <dbReference type="EMBL" id="RDB36324.1"/>
    </source>
</evidence>
<evidence type="ECO:0000313" key="2">
    <source>
        <dbReference type="Proteomes" id="UP000253934"/>
    </source>
</evidence>
<gene>
    <name evidence="1" type="ORF">DCC88_05425</name>
</gene>
<accession>A0A369KX89</accession>
<dbReference type="Proteomes" id="UP000253934">
    <property type="component" value="Unassembled WGS sequence"/>
</dbReference>
<proteinExistence type="predicted"/>
<name>A0A369KX89_9BACT</name>
<comment type="caution">
    <text evidence="1">The sequence shown here is derived from an EMBL/GenBank/DDBJ whole genome shotgun (WGS) entry which is preliminary data.</text>
</comment>
<protein>
    <submittedName>
        <fullName evidence="1">Uncharacterized protein</fullName>
    </submittedName>
</protein>
<sequence length="162" mass="19552">MNSLEQIFKLSLYAYINYLNLKSNHIKQLNEKEFYNIIINNFNKYDDFFNNTKICPQLINTFLSQTQILCEYEAMTFMPDDIIDEYNDTKLNIEKTIDKIIYEISLQKHLKQENLNLLDRRLFIGFVNTFKEWTEDIKFFKNNDNDKFLLLQESPLISLCLF</sequence>
<keyword evidence="2" id="KW-1185">Reference proteome</keyword>
<dbReference type="EMBL" id="QOVW01000062">
    <property type="protein sequence ID" value="RDB36324.1"/>
    <property type="molecule type" value="Genomic_DNA"/>
</dbReference>
<organism evidence="1 2">
    <name type="scientific">Spirobacillus cienkowskii</name>
    <dbReference type="NCBI Taxonomy" id="495820"/>
    <lineage>
        <taxon>Bacteria</taxon>
        <taxon>Pseudomonadati</taxon>
        <taxon>Bdellovibrionota</taxon>
        <taxon>Oligoflexia</taxon>
        <taxon>Silvanigrellales</taxon>
        <taxon>Spirobacillus</taxon>
    </lineage>
</organism>
<dbReference type="AlphaFoldDB" id="A0A369KX89"/>